<gene>
    <name evidence="6" type="ORF">CYNAS_LOCUS18312</name>
</gene>
<dbReference type="InterPro" id="IPR027370">
    <property type="entry name" value="Znf-RING_euk"/>
</dbReference>
<dbReference type="GO" id="GO:0061630">
    <property type="term" value="F:ubiquitin protein ligase activity"/>
    <property type="evidence" value="ECO:0007669"/>
    <property type="project" value="TreeGrafter"/>
</dbReference>
<keyword evidence="7" id="KW-1185">Reference proteome</keyword>
<name>A0AA36H9Y3_CYLNA</name>
<dbReference type="SUPFAM" id="SSF57850">
    <property type="entry name" value="RING/U-box"/>
    <property type="match status" value="1"/>
</dbReference>
<reference evidence="6" key="1">
    <citation type="submission" date="2023-07" db="EMBL/GenBank/DDBJ databases">
        <authorList>
            <consortium name="CYATHOMIX"/>
        </authorList>
    </citation>
    <scope>NUCLEOTIDE SEQUENCE</scope>
    <source>
        <strain evidence="6">N/A</strain>
    </source>
</reference>
<dbReference type="InterPro" id="IPR001841">
    <property type="entry name" value="Znf_RING"/>
</dbReference>
<dbReference type="PROSITE" id="PS00518">
    <property type="entry name" value="ZF_RING_1"/>
    <property type="match status" value="1"/>
</dbReference>
<dbReference type="GO" id="GO:0008270">
    <property type="term" value="F:zinc ion binding"/>
    <property type="evidence" value="ECO:0007669"/>
    <property type="project" value="UniProtKB-KW"/>
</dbReference>
<accession>A0AA36H9Y3</accession>
<comment type="caution">
    <text evidence="6">The sequence shown here is derived from an EMBL/GenBank/DDBJ whole genome shotgun (WGS) entry which is preliminary data.</text>
</comment>
<dbReference type="Proteomes" id="UP001176961">
    <property type="component" value="Unassembled WGS sequence"/>
</dbReference>
<dbReference type="InterPro" id="IPR013083">
    <property type="entry name" value="Znf_RING/FYVE/PHD"/>
</dbReference>
<protein>
    <recommendedName>
        <fullName evidence="5">RING-type domain-containing protein</fullName>
    </recommendedName>
</protein>
<keyword evidence="2 4" id="KW-0863">Zinc-finger</keyword>
<keyword evidence="3" id="KW-0862">Zinc</keyword>
<dbReference type="PROSITE" id="PS50089">
    <property type="entry name" value="ZF_RING_2"/>
    <property type="match status" value="1"/>
</dbReference>
<dbReference type="PANTHER" id="PTHR25462:SF296">
    <property type="entry name" value="MEIOTIC P26, ISOFORM F"/>
    <property type="match status" value="1"/>
</dbReference>
<dbReference type="InterPro" id="IPR017907">
    <property type="entry name" value="Znf_RING_CS"/>
</dbReference>
<dbReference type="EMBL" id="CATQJL010000316">
    <property type="protein sequence ID" value="CAJ0606329.1"/>
    <property type="molecule type" value="Genomic_DNA"/>
</dbReference>
<sequence>MLASNVPCTSRESKLQNLTECPICREPFVQPLQLSCGHSFCSKCIEKLYSIALSRQHYDLDVVRIVKCPECRQTTHVPSEGLPINYRLQDLVAIVSETNDCKSDKDASESNLPRCLACNDVISKDMYLSCRTCAGRSDTARQMCMMCWLEKHNGHDIEEKLVLTAKDVTAGKEAVSKATAQALETIDKVMYDFSANSHDGQRFFDECGRIVLHDFEIIGAQMETCNDRDELERKIAKAQEITVKLEQLPAVVETILDDFRMKLFSTMTEFLKSTTVDEGTSECGSSCKGEPQKDAFNFSTFKDKLLPSFLKF</sequence>
<evidence type="ECO:0000313" key="6">
    <source>
        <dbReference type="EMBL" id="CAJ0606329.1"/>
    </source>
</evidence>
<feature type="domain" description="RING-type" evidence="5">
    <location>
        <begin position="21"/>
        <end position="72"/>
    </location>
</feature>
<dbReference type="Pfam" id="PF13445">
    <property type="entry name" value="zf-RING_UBOX"/>
    <property type="match status" value="1"/>
</dbReference>
<organism evidence="6 7">
    <name type="scientific">Cylicocyclus nassatus</name>
    <name type="common">Nematode worm</name>
    <dbReference type="NCBI Taxonomy" id="53992"/>
    <lineage>
        <taxon>Eukaryota</taxon>
        <taxon>Metazoa</taxon>
        <taxon>Ecdysozoa</taxon>
        <taxon>Nematoda</taxon>
        <taxon>Chromadorea</taxon>
        <taxon>Rhabditida</taxon>
        <taxon>Rhabditina</taxon>
        <taxon>Rhabditomorpha</taxon>
        <taxon>Strongyloidea</taxon>
        <taxon>Strongylidae</taxon>
        <taxon>Cylicocyclus</taxon>
    </lineage>
</organism>
<evidence type="ECO:0000256" key="1">
    <source>
        <dbReference type="ARBA" id="ARBA00022723"/>
    </source>
</evidence>
<keyword evidence="1" id="KW-0479">Metal-binding</keyword>
<dbReference type="InterPro" id="IPR047153">
    <property type="entry name" value="TRIM45/56/19-like"/>
</dbReference>
<evidence type="ECO:0000256" key="2">
    <source>
        <dbReference type="ARBA" id="ARBA00022771"/>
    </source>
</evidence>
<dbReference type="SMART" id="SM00184">
    <property type="entry name" value="RING"/>
    <property type="match status" value="1"/>
</dbReference>
<proteinExistence type="predicted"/>
<evidence type="ECO:0000256" key="3">
    <source>
        <dbReference type="ARBA" id="ARBA00022833"/>
    </source>
</evidence>
<dbReference type="AlphaFoldDB" id="A0AA36H9Y3"/>
<evidence type="ECO:0000313" key="7">
    <source>
        <dbReference type="Proteomes" id="UP001176961"/>
    </source>
</evidence>
<evidence type="ECO:0000256" key="4">
    <source>
        <dbReference type="PROSITE-ProRule" id="PRU00175"/>
    </source>
</evidence>
<dbReference type="PANTHER" id="PTHR25462">
    <property type="entry name" value="BONUS, ISOFORM C-RELATED"/>
    <property type="match status" value="1"/>
</dbReference>
<evidence type="ECO:0000259" key="5">
    <source>
        <dbReference type="PROSITE" id="PS50089"/>
    </source>
</evidence>
<dbReference type="Gene3D" id="3.30.40.10">
    <property type="entry name" value="Zinc/RING finger domain, C3HC4 (zinc finger)"/>
    <property type="match status" value="1"/>
</dbReference>